<dbReference type="RefSeq" id="WP_240711891.1">
    <property type="nucleotide sequence ID" value="NZ_JAKVTV010000001.1"/>
</dbReference>
<dbReference type="InterPro" id="IPR047731">
    <property type="entry name" value="Zinc_ribbon_put"/>
</dbReference>
<dbReference type="Pfam" id="PF21957">
    <property type="entry name" value="Zn_ribbon_16"/>
    <property type="match status" value="1"/>
</dbReference>
<name>A0A9X1V0J6_9FLAO</name>
<reference evidence="3" key="1">
    <citation type="submission" date="2022-03" db="EMBL/GenBank/DDBJ databases">
        <title>Gramella crocea sp. nov., isolated from activated sludge of a seafood processing plant.</title>
        <authorList>
            <person name="Zhang X."/>
        </authorList>
    </citation>
    <scope>NUCLEOTIDE SEQUENCE</scope>
    <source>
        <strain evidence="3">YJ019</strain>
    </source>
</reference>
<evidence type="ECO:0000259" key="1">
    <source>
        <dbReference type="Pfam" id="PF19898"/>
    </source>
</evidence>
<organism evidence="3 4">
    <name type="scientific">Christiangramia lutea</name>
    <dbReference type="NCBI Taxonomy" id="1607951"/>
    <lineage>
        <taxon>Bacteria</taxon>
        <taxon>Pseudomonadati</taxon>
        <taxon>Bacteroidota</taxon>
        <taxon>Flavobacteriia</taxon>
        <taxon>Flavobacteriales</taxon>
        <taxon>Flavobacteriaceae</taxon>
        <taxon>Christiangramia</taxon>
    </lineage>
</organism>
<accession>A0A9X1V0J6</accession>
<sequence>MSSNYRFILEPYTGPKSRYRCPSCHKPKVFTRYIDLGNSKKYIDDTVGRCDREQKCEYHLSPSEYFESTNTLIPTRSNSIPINKKVNKTSFIPDRYVKQSLRVTSENNFLDYLHSVINNEEAINKVREKYFVGTSKKWFGATIFWQIDDKNRTRTGKCILYNSETGRKQKINWVHAMAKLQNFNLQQCLFGLHLINTDNKKPIAIVESEKTAIIASLAFPEYIWMATGGLNNLKEKMLKPLRGRNVILFPDAGCYKIWKVKIETLPSDINIQISDLLYHKATPEQKREGLDIADYIIDIWKNL</sequence>
<dbReference type="NCBIfam" id="NF040506">
    <property type="entry name" value="PG0870_Nterm"/>
    <property type="match status" value="1"/>
</dbReference>
<gene>
    <name evidence="3" type="ORF">ML462_01125</name>
</gene>
<dbReference type="Pfam" id="PF19898">
    <property type="entry name" value="DUF6371"/>
    <property type="match status" value="1"/>
</dbReference>
<evidence type="ECO:0000259" key="2">
    <source>
        <dbReference type="Pfam" id="PF21957"/>
    </source>
</evidence>
<dbReference type="EMBL" id="JAKVTV010000001">
    <property type="protein sequence ID" value="MCH4821761.1"/>
    <property type="molecule type" value="Genomic_DNA"/>
</dbReference>
<proteinExistence type="predicted"/>
<dbReference type="InterPro" id="IPR045951">
    <property type="entry name" value="DUF6371"/>
</dbReference>
<feature type="domain" description="DUF6371" evidence="1">
    <location>
        <begin position="107"/>
        <end position="251"/>
    </location>
</feature>
<protein>
    <submittedName>
        <fullName evidence="3">Toprim domain-containing protein</fullName>
    </submittedName>
</protein>
<feature type="domain" description="Zinc beta-ribbon finger putative" evidence="2">
    <location>
        <begin position="5"/>
        <end position="70"/>
    </location>
</feature>
<keyword evidence="4" id="KW-1185">Reference proteome</keyword>
<dbReference type="AlphaFoldDB" id="A0A9X1V0J6"/>
<evidence type="ECO:0000313" key="3">
    <source>
        <dbReference type="EMBL" id="MCH4821761.1"/>
    </source>
</evidence>
<evidence type="ECO:0000313" key="4">
    <source>
        <dbReference type="Proteomes" id="UP001139226"/>
    </source>
</evidence>
<dbReference type="Proteomes" id="UP001139226">
    <property type="component" value="Unassembled WGS sequence"/>
</dbReference>
<comment type="caution">
    <text evidence="3">The sequence shown here is derived from an EMBL/GenBank/DDBJ whole genome shotgun (WGS) entry which is preliminary data.</text>
</comment>